<dbReference type="AlphaFoldDB" id="A0A1V4HER4"/>
<evidence type="ECO:0000313" key="3">
    <source>
        <dbReference type="Proteomes" id="UP000190626"/>
    </source>
</evidence>
<dbReference type="SUPFAM" id="SSF53067">
    <property type="entry name" value="Actin-like ATPase domain"/>
    <property type="match status" value="1"/>
</dbReference>
<dbReference type="OrthoDB" id="9784166at2"/>
<feature type="domain" description="Gcp-like" evidence="1">
    <location>
        <begin position="38"/>
        <end position="168"/>
    </location>
</feature>
<accession>A0A1V4HER4</accession>
<comment type="caution">
    <text evidence="2">The sequence shown here is derived from an EMBL/GenBank/DDBJ whole genome shotgun (WGS) entry which is preliminary data.</text>
</comment>
<keyword evidence="2" id="KW-0808">Transferase</keyword>
<organism evidence="2 3">
    <name type="scientific">Paenibacillus ferrarius</name>
    <dbReference type="NCBI Taxonomy" id="1469647"/>
    <lineage>
        <taxon>Bacteria</taxon>
        <taxon>Bacillati</taxon>
        <taxon>Bacillota</taxon>
        <taxon>Bacilli</taxon>
        <taxon>Bacillales</taxon>
        <taxon>Paenibacillaceae</taxon>
        <taxon>Paenibacillus</taxon>
    </lineage>
</organism>
<dbReference type="CDD" id="cd24032">
    <property type="entry name" value="ASKHA_NBD_TsaB"/>
    <property type="match status" value="1"/>
</dbReference>
<dbReference type="InterPro" id="IPR000905">
    <property type="entry name" value="Gcp-like_dom"/>
</dbReference>
<reference evidence="3" key="1">
    <citation type="submission" date="2016-07" db="EMBL/GenBank/DDBJ databases">
        <authorList>
            <person name="Florea S."/>
            <person name="Webb J.S."/>
            <person name="Jaromczyk J."/>
            <person name="Schardl C.L."/>
        </authorList>
    </citation>
    <scope>NUCLEOTIDE SEQUENCE [LARGE SCALE GENOMIC DNA]</scope>
    <source>
        <strain evidence="3">CY1</strain>
    </source>
</reference>
<dbReference type="STRING" id="1469647.BC351_32185"/>
<evidence type="ECO:0000259" key="1">
    <source>
        <dbReference type="Pfam" id="PF00814"/>
    </source>
</evidence>
<protein>
    <submittedName>
        <fullName evidence="2">tRNA N6-adenosine(37)-N6-threonylcarbamoyltransferase complex dimerization subunit TsaB</fullName>
    </submittedName>
</protein>
<dbReference type="EMBL" id="MBTG01000024">
    <property type="protein sequence ID" value="OPH53136.1"/>
    <property type="molecule type" value="Genomic_DNA"/>
</dbReference>
<dbReference type="GO" id="GO:0016740">
    <property type="term" value="F:transferase activity"/>
    <property type="evidence" value="ECO:0007669"/>
    <property type="project" value="UniProtKB-KW"/>
</dbReference>
<dbReference type="NCBIfam" id="TIGR03725">
    <property type="entry name" value="T6A_YeaZ"/>
    <property type="match status" value="1"/>
</dbReference>
<gene>
    <name evidence="2" type="ORF">BC351_32185</name>
</gene>
<evidence type="ECO:0000313" key="2">
    <source>
        <dbReference type="EMBL" id="OPH53136.1"/>
    </source>
</evidence>
<keyword evidence="3" id="KW-1185">Reference proteome</keyword>
<proteinExistence type="predicted"/>
<dbReference type="InterPro" id="IPR022496">
    <property type="entry name" value="T6A_TsaB"/>
</dbReference>
<dbReference type="GO" id="GO:0002949">
    <property type="term" value="P:tRNA threonylcarbamoyladenosine modification"/>
    <property type="evidence" value="ECO:0007669"/>
    <property type="project" value="InterPro"/>
</dbReference>
<name>A0A1V4HER4_9BACL</name>
<dbReference type="Pfam" id="PF00814">
    <property type="entry name" value="TsaD"/>
    <property type="match status" value="1"/>
</dbReference>
<sequence length="284" mass="30743">MTERTQSIGRCLAIDTSSSAMTVAILDNGKLLGEVSSYAERNHSIGLIPHIQELLAKLNLKPKDLQAIAVGQGPGSYTGVRIAVSVAKTFAWSLGLDLIGVSSLEAIALGGAVKARDLSEIKAPHEDKSGRGTTWVVPLLDGRRRQAFTAVYAFEDASPVTDEDALSTTWREVLPDGIRVIGPWTAQILSLIADAEEGKKPKEILFVGEVEGFTAELDQFAQEWQGLVNQRTYGIEAHYIGLLAYPRLLQGEKAEVHTFVPNYTRLPEAEANLLAGIVTKKGDH</sequence>
<dbReference type="PANTHER" id="PTHR11735:SF11">
    <property type="entry name" value="TRNA THREONYLCARBAMOYLADENOSINE BIOSYNTHESIS PROTEIN TSAB"/>
    <property type="match status" value="1"/>
</dbReference>
<dbReference type="PANTHER" id="PTHR11735">
    <property type="entry name" value="TRNA N6-ADENOSINE THREONYLCARBAMOYLTRANSFERASE"/>
    <property type="match status" value="1"/>
</dbReference>
<dbReference type="Proteomes" id="UP000190626">
    <property type="component" value="Unassembled WGS sequence"/>
</dbReference>
<dbReference type="RefSeq" id="WP_079416028.1">
    <property type="nucleotide sequence ID" value="NZ_MBTG01000024.1"/>
</dbReference>
<dbReference type="Gene3D" id="3.30.420.40">
    <property type="match status" value="1"/>
</dbReference>
<dbReference type="GO" id="GO:0005829">
    <property type="term" value="C:cytosol"/>
    <property type="evidence" value="ECO:0007669"/>
    <property type="project" value="TreeGrafter"/>
</dbReference>
<dbReference type="InterPro" id="IPR043129">
    <property type="entry name" value="ATPase_NBD"/>
</dbReference>